<proteinExistence type="predicted"/>
<dbReference type="AlphaFoldDB" id="D1A575"/>
<dbReference type="KEGG" id="tcu:Tcur_4533"/>
<dbReference type="HOGENOM" id="CLU_3104889_0_0_11"/>
<sequence>MFVRRCLFWTFWLVLALYVLRHPSAAAETVTALGGGLAALADALAAFASAL</sequence>
<dbReference type="Proteomes" id="UP000001918">
    <property type="component" value="Chromosome"/>
</dbReference>
<dbReference type="RefSeq" id="WP_012854842.1">
    <property type="nucleotide sequence ID" value="NC_013510.1"/>
</dbReference>
<evidence type="ECO:0000313" key="2">
    <source>
        <dbReference type="Proteomes" id="UP000001918"/>
    </source>
</evidence>
<reference evidence="1 2" key="1">
    <citation type="journal article" date="2011" name="Stand. Genomic Sci.">
        <title>Complete genome sequence of Thermomonospora curvata type strain (B9).</title>
        <authorList>
            <person name="Chertkov O."/>
            <person name="Sikorski J."/>
            <person name="Nolan M."/>
            <person name="Lapidus A."/>
            <person name="Lucas S."/>
            <person name="Del Rio T.G."/>
            <person name="Tice H."/>
            <person name="Cheng J.F."/>
            <person name="Goodwin L."/>
            <person name="Pitluck S."/>
            <person name="Liolios K."/>
            <person name="Ivanova N."/>
            <person name="Mavromatis K."/>
            <person name="Mikhailova N."/>
            <person name="Ovchinnikova G."/>
            <person name="Pati A."/>
            <person name="Chen A."/>
            <person name="Palaniappan K."/>
            <person name="Djao O.D."/>
            <person name="Land M."/>
            <person name="Hauser L."/>
            <person name="Chang Y.J."/>
            <person name="Jeffries C.D."/>
            <person name="Brettin T."/>
            <person name="Han C."/>
            <person name="Detter J.C."/>
            <person name="Rohde M."/>
            <person name="Goker M."/>
            <person name="Woyke T."/>
            <person name="Bristow J."/>
            <person name="Eisen J.A."/>
            <person name="Markowitz V."/>
            <person name="Hugenholtz P."/>
            <person name="Klenk H.P."/>
            <person name="Kyrpides N.C."/>
        </authorList>
    </citation>
    <scope>NUCLEOTIDE SEQUENCE [LARGE SCALE GENOMIC DNA]</scope>
    <source>
        <strain evidence="2">ATCC 19995 / DSM 43183 / JCM 3096 / KCTC 9072 / NBRC 15933 / NCIMB 10081 / Henssen B9</strain>
    </source>
</reference>
<gene>
    <name evidence="1" type="ordered locus">Tcur_4533</name>
</gene>
<dbReference type="EMBL" id="CP001738">
    <property type="protein sequence ID" value="ACZ00061.1"/>
    <property type="molecule type" value="Genomic_DNA"/>
</dbReference>
<keyword evidence="2" id="KW-1185">Reference proteome</keyword>
<accession>D1A575</accession>
<protein>
    <submittedName>
        <fullName evidence="1">Uncharacterized protein</fullName>
    </submittedName>
</protein>
<name>D1A575_THECD</name>
<evidence type="ECO:0000313" key="1">
    <source>
        <dbReference type="EMBL" id="ACZ00061.1"/>
    </source>
</evidence>
<organism evidence="1 2">
    <name type="scientific">Thermomonospora curvata (strain ATCC 19995 / DSM 43183 / JCM 3096 / KCTC 9072 / NBRC 15933 / NCIMB 10081 / Henssen B9)</name>
    <dbReference type="NCBI Taxonomy" id="471852"/>
    <lineage>
        <taxon>Bacteria</taxon>
        <taxon>Bacillati</taxon>
        <taxon>Actinomycetota</taxon>
        <taxon>Actinomycetes</taxon>
        <taxon>Streptosporangiales</taxon>
        <taxon>Thermomonosporaceae</taxon>
        <taxon>Thermomonospora</taxon>
    </lineage>
</organism>
<dbReference type="STRING" id="471852.Tcur_4533"/>